<dbReference type="GO" id="GO:0003824">
    <property type="term" value="F:catalytic activity"/>
    <property type="evidence" value="ECO:0007669"/>
    <property type="project" value="InterPro"/>
</dbReference>
<organism evidence="2 3">
    <name type="scientific">Candidatus Argoarchaeum ethanivorans</name>
    <dbReference type="NCBI Taxonomy" id="2608793"/>
    <lineage>
        <taxon>Archaea</taxon>
        <taxon>Methanobacteriati</taxon>
        <taxon>Methanobacteriota</taxon>
        <taxon>Stenosarchaea group</taxon>
        <taxon>Methanomicrobia</taxon>
        <taxon>Methanosarcinales</taxon>
        <taxon>Methanosarcinales incertae sedis</taxon>
        <taxon>GOM Arc I cluster</taxon>
        <taxon>Candidatus Argoarchaeum</taxon>
    </lineage>
</organism>
<gene>
    <name evidence="2" type="ORF">LAKADJCE_00322</name>
</gene>
<comment type="caution">
    <text evidence="2">The sequence shown here is derived from an EMBL/GenBank/DDBJ whole genome shotgun (WGS) entry which is preliminary data.</text>
</comment>
<dbReference type="AlphaFoldDB" id="A0A811T5F7"/>
<dbReference type="Pfam" id="PF13091">
    <property type="entry name" value="PLDc_2"/>
    <property type="match status" value="1"/>
</dbReference>
<dbReference type="EMBL" id="CAJHIR010000014">
    <property type="protein sequence ID" value="CAD6492556.1"/>
    <property type="molecule type" value="Genomic_DNA"/>
</dbReference>
<reference evidence="2" key="1">
    <citation type="submission" date="2020-10" db="EMBL/GenBank/DDBJ databases">
        <authorList>
            <person name="Hahn C.J."/>
            <person name="Laso-Perez R."/>
            <person name="Vulcano F."/>
            <person name="Vaziourakis K.-M."/>
            <person name="Stokke R."/>
            <person name="Steen I.H."/>
            <person name="Teske A."/>
            <person name="Boetius A."/>
            <person name="Liebeke M."/>
            <person name="Amann R."/>
            <person name="Knittel K."/>
        </authorList>
    </citation>
    <scope>NUCLEOTIDE SEQUENCE</scope>
    <source>
        <strain evidence="2">Gfbio:e3339647-f889-4370-9287-4fb5cb688e4c:AG392J18_GoMArc1</strain>
    </source>
</reference>
<evidence type="ECO:0000313" key="3">
    <source>
        <dbReference type="Proteomes" id="UP000612009"/>
    </source>
</evidence>
<dbReference type="InterPro" id="IPR001736">
    <property type="entry name" value="PLipase_D/transphosphatidylase"/>
</dbReference>
<dbReference type="Gene3D" id="3.30.870.10">
    <property type="entry name" value="Endonuclease Chain A"/>
    <property type="match status" value="1"/>
</dbReference>
<evidence type="ECO:0000259" key="1">
    <source>
        <dbReference type="PROSITE" id="PS50035"/>
    </source>
</evidence>
<dbReference type="PROSITE" id="PS50035">
    <property type="entry name" value="PLD"/>
    <property type="match status" value="1"/>
</dbReference>
<protein>
    <submittedName>
        <fullName evidence="2">PLD-like domain protein</fullName>
    </submittedName>
</protein>
<name>A0A811T5F7_9EURY</name>
<sequence>MANTWHLITDVEEWIISHNIKQRQNIKNFILNNLLNIHHYKDIHAKVIVADDKAFIGSSNLTAKGIRERVEMSVLIEEKEQVCELQRWFKDLWIGSESVKTQDLEKYVSLIESLPSSGMDKPKPSLPSKATSINAKLVNVEGTSIHVSGIVSNNRESHERLIEWIKKIALNRDWINDYFDLAREMIGFTELTSDNPMLVTSITKSDGIGIRIGQRYVLKPHSNGRVGLIMLLDYDQQNYDTDRVVHEADDYFFRNKIRETRWLVFERIDRIKFHENIKIYWKKAVLSDLKRGKISGFKRYHEPIVYEAIMNPTYRAKLLDETFI</sequence>
<accession>A0A811T5F7</accession>
<dbReference type="SUPFAM" id="SSF56024">
    <property type="entry name" value="Phospholipase D/nuclease"/>
    <property type="match status" value="1"/>
</dbReference>
<dbReference type="InterPro" id="IPR025202">
    <property type="entry name" value="PLD-like_dom"/>
</dbReference>
<proteinExistence type="predicted"/>
<evidence type="ECO:0000313" key="2">
    <source>
        <dbReference type="EMBL" id="CAD6492556.1"/>
    </source>
</evidence>
<feature type="domain" description="PLD phosphodiesterase" evidence="1">
    <location>
        <begin position="39"/>
        <end position="65"/>
    </location>
</feature>
<dbReference type="Proteomes" id="UP000612009">
    <property type="component" value="Unassembled WGS sequence"/>
</dbReference>